<dbReference type="EMBL" id="CP000979">
    <property type="protein sequence ID" value="ACH93860.1"/>
    <property type="molecule type" value="Genomic_DNA"/>
</dbReference>
<dbReference type="KEGG" id="bdu:BDU_1064"/>
<keyword evidence="3" id="KW-1185">Reference proteome</keyword>
<keyword evidence="2" id="KW-0614">Plasmid</keyword>
<evidence type="ECO:0000313" key="2">
    <source>
        <dbReference type="EMBL" id="ACH93860.1"/>
    </source>
</evidence>
<evidence type="ECO:0000256" key="1">
    <source>
        <dbReference type="SAM" id="Phobius"/>
    </source>
</evidence>
<keyword evidence="1" id="KW-0812">Transmembrane</keyword>
<protein>
    <submittedName>
        <fullName evidence="2">Uncharacterized protein</fullName>
    </submittedName>
</protein>
<gene>
    <name evidence="2" type="ordered locus">BDU_1064</name>
</gene>
<name>B5RNC4_BORDL</name>
<dbReference type="AlphaFoldDB" id="B5RNC4"/>
<organism evidence="2 3">
    <name type="scientific">Borrelia duttonii (strain Ly)</name>
    <dbReference type="NCBI Taxonomy" id="412419"/>
    <lineage>
        <taxon>Bacteria</taxon>
        <taxon>Pseudomonadati</taxon>
        <taxon>Spirochaetota</taxon>
        <taxon>Spirochaetia</taxon>
        <taxon>Spirochaetales</taxon>
        <taxon>Borreliaceae</taxon>
        <taxon>Borrelia</taxon>
    </lineage>
</organism>
<proteinExistence type="predicted"/>
<feature type="transmembrane region" description="Helical" evidence="1">
    <location>
        <begin position="21"/>
        <end position="37"/>
    </location>
</feature>
<dbReference type="OrthoDB" id="351101at2"/>
<keyword evidence="1" id="KW-1133">Transmembrane helix</keyword>
<reference evidence="2 3" key="1">
    <citation type="journal article" date="2008" name="PLoS Genet.">
        <title>The genome of Borrelia recurrentis, the agent of deadly louse-borne relapsing fever, is a degraded subset of tick-borne Borrelia duttonii.</title>
        <authorList>
            <person name="Lescot M."/>
            <person name="Audic S."/>
            <person name="Robert C."/>
            <person name="Nguyen T.T."/>
            <person name="Blanc G."/>
            <person name="Cutler S.J."/>
            <person name="Wincker P."/>
            <person name="Couloux A."/>
            <person name="Claverie J.-M."/>
            <person name="Raoult D."/>
            <person name="Drancourt M."/>
        </authorList>
    </citation>
    <scope>NUCLEOTIDE SEQUENCE [LARGE SCALE GENOMIC DNA]</scope>
    <source>
        <strain evidence="2 3">Ly</strain>
    </source>
</reference>
<dbReference type="HOGENOM" id="CLU_992754_0_0_12"/>
<geneLocation type="plasmid" evidence="2 3">
    <name>pl165</name>
</geneLocation>
<sequence length="286" mass="33342">MNIIVEICVYMFIYLYMKKGIFMRRINIILCILFILSCSEKNVDKSSENVNDADDKDVCSNLSFIRLVVIDPRYVTFYKIHRLVKEYRDKLNGRTFKLKEGESKPEFKFPLSKIFPVYSDANFIFESLNYNVKAIYGLEYMFHTLILPTYSSILGDASRFSIFLSYLDENSKVLKRLVNDDFNDETLERLKTTKTDKELALIYYYLVDFIKKKASLDQDLEAILIKLVAEGADRETMLKVFNNSIVNVFLKFPDGELTIGLSNTRLIRDFEDLKSGPLTIIKCLIK</sequence>
<keyword evidence="1" id="KW-0472">Membrane</keyword>
<dbReference type="Proteomes" id="UP000000611">
    <property type="component" value="Plasmid pl165"/>
</dbReference>
<accession>B5RNC4</accession>
<evidence type="ECO:0000313" key="3">
    <source>
        <dbReference type="Proteomes" id="UP000000611"/>
    </source>
</evidence>